<dbReference type="GO" id="GO:0046872">
    <property type="term" value="F:metal ion binding"/>
    <property type="evidence" value="ECO:0007669"/>
    <property type="project" value="UniProtKB-KW"/>
</dbReference>
<dbReference type="FunFam" id="3.40.30.10:FF:000012">
    <property type="entry name" value="Monothiol glutaredoxin"/>
    <property type="match status" value="1"/>
</dbReference>
<dbReference type="PANTHER" id="PTHR10293">
    <property type="entry name" value="GLUTAREDOXIN FAMILY MEMBER"/>
    <property type="match status" value="1"/>
</dbReference>
<sequence>MADTTNNLSSSSVELIKDQSRFDKVVQDAGNHLVVVHFAASWAEQCQQMGEVLNELSKDPKFSHVTFITVDAESLAEVSYKYEIVAAPTFIFLKAGNKIDRLDGANAAELTAKVTKHSLILVEDLTKSTAKQDLNERLKQLINSAPVMLFMKGSPALPKCGFSRQITQILNEQGIKYSAFDILEDDDVRQGKYATKFKQQGILQKNSANTRYQVLVETKGLKSFSNWPTYPQLYIKGELIGGLDVVKEMVESGELKDLAPKEEDLNTRLKKLINQSPVVLFMKGSPSTPRCGFSKTIVGILDEVGVPYTTLDILSDDEVRQGLKVYSNWPTYPQVYVKGELIGGLDVIKEMKESGELASVVLKSEQA</sequence>
<reference evidence="5" key="1">
    <citation type="journal article" date="2023" name="PLoS Negl. Trop. Dis.">
        <title>A genome sequence for Biomphalaria pfeifferi, the major vector snail for the human-infecting parasite Schistosoma mansoni.</title>
        <authorList>
            <person name="Bu L."/>
            <person name="Lu L."/>
            <person name="Laidemitt M.R."/>
            <person name="Zhang S.M."/>
            <person name="Mutuku M."/>
            <person name="Mkoji G."/>
            <person name="Steinauer M."/>
            <person name="Loker E.S."/>
        </authorList>
    </citation>
    <scope>NUCLEOTIDE SEQUENCE</scope>
    <source>
        <strain evidence="5">KasaAsao</strain>
    </source>
</reference>
<dbReference type="GO" id="GO:0005829">
    <property type="term" value="C:cytosol"/>
    <property type="evidence" value="ECO:0007669"/>
    <property type="project" value="TreeGrafter"/>
</dbReference>
<dbReference type="InterPro" id="IPR013766">
    <property type="entry name" value="Thioredoxin_domain"/>
</dbReference>
<gene>
    <name evidence="5" type="ORF">Bpfe_012873</name>
</gene>
<dbReference type="CDD" id="cd03028">
    <property type="entry name" value="GRX_PICOT_like"/>
    <property type="match status" value="2"/>
</dbReference>
<evidence type="ECO:0000313" key="6">
    <source>
        <dbReference type="Proteomes" id="UP001233172"/>
    </source>
</evidence>
<dbReference type="NCBIfam" id="TIGR00365">
    <property type="entry name" value="Grx4 family monothiol glutaredoxin"/>
    <property type="match status" value="1"/>
</dbReference>
<comment type="caution">
    <text evidence="5">The sequence shown here is derived from an EMBL/GenBank/DDBJ whole genome shotgun (WGS) entry which is preliminary data.</text>
</comment>
<protein>
    <submittedName>
        <fullName evidence="5">Glutaredoxin-3</fullName>
    </submittedName>
</protein>
<dbReference type="InterPro" id="IPR036249">
    <property type="entry name" value="Thioredoxin-like_sf"/>
</dbReference>
<proteinExistence type="predicted"/>
<evidence type="ECO:0000259" key="4">
    <source>
        <dbReference type="PROSITE" id="PS51352"/>
    </source>
</evidence>
<dbReference type="FunFam" id="3.40.30.10:FF:000092">
    <property type="entry name" value="Monothiol glutaredoxin"/>
    <property type="match status" value="1"/>
</dbReference>
<evidence type="ECO:0000256" key="1">
    <source>
        <dbReference type="ARBA" id="ARBA00022723"/>
    </source>
</evidence>
<dbReference type="CDD" id="cd02984">
    <property type="entry name" value="TRX_PICOT"/>
    <property type="match status" value="1"/>
</dbReference>
<keyword evidence="3" id="KW-0411">Iron-sulfur</keyword>
<dbReference type="SUPFAM" id="SSF52833">
    <property type="entry name" value="Thioredoxin-like"/>
    <property type="match status" value="3"/>
</dbReference>
<evidence type="ECO:0000256" key="2">
    <source>
        <dbReference type="ARBA" id="ARBA00023004"/>
    </source>
</evidence>
<dbReference type="PROSITE" id="PS51354">
    <property type="entry name" value="GLUTAREDOXIN_2"/>
    <property type="match status" value="2"/>
</dbReference>
<keyword evidence="6" id="KW-1185">Reference proteome</keyword>
<evidence type="ECO:0000256" key="3">
    <source>
        <dbReference type="ARBA" id="ARBA00023014"/>
    </source>
</evidence>
<keyword evidence="2" id="KW-0408">Iron</keyword>
<feature type="domain" description="Thioredoxin" evidence="4">
    <location>
        <begin position="1"/>
        <end position="119"/>
    </location>
</feature>
<name>A0AAD8BN81_BIOPF</name>
<dbReference type="GO" id="GO:0051536">
    <property type="term" value="F:iron-sulfur cluster binding"/>
    <property type="evidence" value="ECO:0007669"/>
    <property type="project" value="UniProtKB-KW"/>
</dbReference>
<dbReference type="PANTHER" id="PTHR10293:SF73">
    <property type="entry name" value="GLUTAREDOXIN-3"/>
    <property type="match status" value="1"/>
</dbReference>
<reference evidence="5" key="2">
    <citation type="submission" date="2023-04" db="EMBL/GenBank/DDBJ databases">
        <authorList>
            <person name="Bu L."/>
            <person name="Lu L."/>
            <person name="Laidemitt M.R."/>
            <person name="Zhang S.M."/>
            <person name="Mutuku M."/>
            <person name="Mkoji G."/>
            <person name="Steinauer M."/>
            <person name="Loker E.S."/>
        </authorList>
    </citation>
    <scope>NUCLEOTIDE SEQUENCE</scope>
    <source>
        <strain evidence="5">KasaAsao</strain>
        <tissue evidence="5">Whole Snail</tissue>
    </source>
</reference>
<dbReference type="PROSITE" id="PS51352">
    <property type="entry name" value="THIOREDOXIN_2"/>
    <property type="match status" value="1"/>
</dbReference>
<dbReference type="InterPro" id="IPR033658">
    <property type="entry name" value="GRX_PICOT-like"/>
</dbReference>
<dbReference type="GO" id="GO:0006879">
    <property type="term" value="P:intracellular iron ion homeostasis"/>
    <property type="evidence" value="ECO:0007669"/>
    <property type="project" value="TreeGrafter"/>
</dbReference>
<dbReference type="Pfam" id="PF00462">
    <property type="entry name" value="Glutaredoxin"/>
    <property type="match status" value="2"/>
</dbReference>
<dbReference type="InterPro" id="IPR002109">
    <property type="entry name" value="Glutaredoxin"/>
</dbReference>
<dbReference type="Pfam" id="PF00085">
    <property type="entry name" value="Thioredoxin"/>
    <property type="match status" value="1"/>
</dbReference>
<dbReference type="Gene3D" id="3.40.30.10">
    <property type="entry name" value="Glutaredoxin"/>
    <property type="match status" value="3"/>
</dbReference>
<dbReference type="Proteomes" id="UP001233172">
    <property type="component" value="Unassembled WGS sequence"/>
</dbReference>
<keyword evidence="1" id="KW-0479">Metal-binding</keyword>
<organism evidence="5 6">
    <name type="scientific">Biomphalaria pfeifferi</name>
    <name type="common">Bloodfluke planorb</name>
    <name type="synonym">Freshwater snail</name>
    <dbReference type="NCBI Taxonomy" id="112525"/>
    <lineage>
        <taxon>Eukaryota</taxon>
        <taxon>Metazoa</taxon>
        <taxon>Spiralia</taxon>
        <taxon>Lophotrochozoa</taxon>
        <taxon>Mollusca</taxon>
        <taxon>Gastropoda</taxon>
        <taxon>Heterobranchia</taxon>
        <taxon>Euthyneura</taxon>
        <taxon>Panpulmonata</taxon>
        <taxon>Hygrophila</taxon>
        <taxon>Lymnaeoidea</taxon>
        <taxon>Planorbidae</taxon>
        <taxon>Biomphalaria</taxon>
    </lineage>
</organism>
<accession>A0AAD8BN81</accession>
<dbReference type="GO" id="GO:0005634">
    <property type="term" value="C:nucleus"/>
    <property type="evidence" value="ECO:0007669"/>
    <property type="project" value="TreeGrafter"/>
</dbReference>
<dbReference type="EMBL" id="JASAOG010000053">
    <property type="protein sequence ID" value="KAK0057643.1"/>
    <property type="molecule type" value="Genomic_DNA"/>
</dbReference>
<dbReference type="InterPro" id="IPR004480">
    <property type="entry name" value="Monothiol_GRX-rel"/>
</dbReference>
<evidence type="ECO:0000313" key="5">
    <source>
        <dbReference type="EMBL" id="KAK0057643.1"/>
    </source>
</evidence>
<dbReference type="AlphaFoldDB" id="A0AAD8BN81"/>